<dbReference type="InterPro" id="IPR050155">
    <property type="entry name" value="HAD-like_hydrolase_sf"/>
</dbReference>
<dbReference type="PANTHER" id="PTHR43434">
    <property type="entry name" value="PHOSPHOGLYCOLATE PHOSPHATASE"/>
    <property type="match status" value="1"/>
</dbReference>
<accession>A0ABQ4SWM6</accession>
<dbReference type="InterPro" id="IPR041492">
    <property type="entry name" value="HAD_2"/>
</dbReference>
<dbReference type="InterPro" id="IPR006439">
    <property type="entry name" value="HAD-SF_hydro_IA"/>
</dbReference>
<gene>
    <name evidence="1" type="ORF">AOPFMNJM_1609</name>
</gene>
<reference evidence="1" key="1">
    <citation type="journal article" date="2021" name="Front. Microbiol.">
        <title>Comprehensive Comparative Genomics and Phenotyping of Methylobacterium Species.</title>
        <authorList>
            <person name="Alessa O."/>
            <person name="Ogura Y."/>
            <person name="Fujitani Y."/>
            <person name="Takami H."/>
            <person name="Hayashi T."/>
            <person name="Sahin N."/>
            <person name="Tani A."/>
        </authorList>
    </citation>
    <scope>NUCLEOTIDE SEQUENCE</scope>
    <source>
        <strain evidence="1">LMG 23639</strain>
    </source>
</reference>
<dbReference type="SFLD" id="SFLDS00003">
    <property type="entry name" value="Haloacid_Dehalogenase"/>
    <property type="match status" value="1"/>
</dbReference>
<comment type="caution">
    <text evidence="1">The sequence shown here is derived from an EMBL/GenBank/DDBJ whole genome shotgun (WGS) entry which is preliminary data.</text>
</comment>
<sequence length="224" mass="24209">MRAVIFDIDGTLLDSVGLHARAWVEAFAHFGVETDFDVVRRQIGKGGDELMPVFLPPERVEREGKTIEAYRSGLFKREYLPHVKPFPGVRALFEHIRAAGLTIALASSGKRDEVEHYQEILGIGDLVDVATSADDAERSKPHPDIFEAALRKLAPIGKDAIVAIGDTPYDAQAAGKAGLATIGMLCGGFPEADLSAAGCIAIYRDPQDLLDGLDRSPLGERSSR</sequence>
<proteinExistence type="predicted"/>
<dbReference type="SFLD" id="SFLDG01135">
    <property type="entry name" value="C1.5.6:_HAD__Beta-PGM__Phospha"/>
    <property type="match status" value="1"/>
</dbReference>
<protein>
    <submittedName>
        <fullName evidence="1">Phosphorylated carbohydrates phosphatase</fullName>
    </submittedName>
</protein>
<name>A0ABQ4SWM6_9HYPH</name>
<dbReference type="Pfam" id="PF13419">
    <property type="entry name" value="HAD_2"/>
    <property type="match status" value="1"/>
</dbReference>
<dbReference type="NCBIfam" id="TIGR01549">
    <property type="entry name" value="HAD-SF-IA-v1"/>
    <property type="match status" value="1"/>
</dbReference>
<keyword evidence="2" id="KW-1185">Reference proteome</keyword>
<dbReference type="Gene3D" id="1.10.150.240">
    <property type="entry name" value="Putative phosphatase, domain 2"/>
    <property type="match status" value="1"/>
</dbReference>
<dbReference type="Proteomes" id="UP001055102">
    <property type="component" value="Unassembled WGS sequence"/>
</dbReference>
<dbReference type="InterPro" id="IPR036412">
    <property type="entry name" value="HAD-like_sf"/>
</dbReference>
<dbReference type="SFLD" id="SFLDG01129">
    <property type="entry name" value="C1.5:_HAD__Beta-PGM__Phosphata"/>
    <property type="match status" value="1"/>
</dbReference>
<reference evidence="1" key="2">
    <citation type="submission" date="2021-08" db="EMBL/GenBank/DDBJ databases">
        <authorList>
            <person name="Tani A."/>
            <person name="Ola A."/>
            <person name="Ogura Y."/>
            <person name="Katsura K."/>
            <person name="Hayashi T."/>
        </authorList>
    </citation>
    <scope>NUCLEOTIDE SEQUENCE</scope>
    <source>
        <strain evidence="1">LMG 23639</strain>
    </source>
</reference>
<dbReference type="Gene3D" id="3.40.50.1000">
    <property type="entry name" value="HAD superfamily/HAD-like"/>
    <property type="match status" value="1"/>
</dbReference>
<dbReference type="RefSeq" id="WP_238274947.1">
    <property type="nucleotide sequence ID" value="NZ_BPQR01000027.1"/>
</dbReference>
<dbReference type="SUPFAM" id="SSF56784">
    <property type="entry name" value="HAD-like"/>
    <property type="match status" value="1"/>
</dbReference>
<evidence type="ECO:0000313" key="1">
    <source>
        <dbReference type="EMBL" id="GJE06293.1"/>
    </source>
</evidence>
<dbReference type="EMBL" id="BPQR01000027">
    <property type="protein sequence ID" value="GJE06293.1"/>
    <property type="molecule type" value="Genomic_DNA"/>
</dbReference>
<dbReference type="InterPro" id="IPR023198">
    <property type="entry name" value="PGP-like_dom2"/>
</dbReference>
<organism evidence="1 2">
    <name type="scientific">Methylobacterium jeotgali</name>
    <dbReference type="NCBI Taxonomy" id="381630"/>
    <lineage>
        <taxon>Bacteria</taxon>
        <taxon>Pseudomonadati</taxon>
        <taxon>Pseudomonadota</taxon>
        <taxon>Alphaproteobacteria</taxon>
        <taxon>Hyphomicrobiales</taxon>
        <taxon>Methylobacteriaceae</taxon>
        <taxon>Methylobacterium</taxon>
    </lineage>
</organism>
<dbReference type="PANTHER" id="PTHR43434:SF16">
    <property type="entry name" value="BLL8046 PROTEIN"/>
    <property type="match status" value="1"/>
</dbReference>
<evidence type="ECO:0000313" key="2">
    <source>
        <dbReference type="Proteomes" id="UP001055102"/>
    </source>
</evidence>
<dbReference type="InterPro" id="IPR023214">
    <property type="entry name" value="HAD_sf"/>
</dbReference>